<protein>
    <submittedName>
        <fullName evidence="4">EB domain-containing protein</fullName>
    </submittedName>
</protein>
<accession>A0A0N4XCH0</accession>
<organism evidence="4">
    <name type="scientific">Nippostrongylus brasiliensis</name>
    <name type="common">Rat hookworm</name>
    <dbReference type="NCBI Taxonomy" id="27835"/>
    <lineage>
        <taxon>Eukaryota</taxon>
        <taxon>Metazoa</taxon>
        <taxon>Ecdysozoa</taxon>
        <taxon>Nematoda</taxon>
        <taxon>Chromadorea</taxon>
        <taxon>Rhabditida</taxon>
        <taxon>Rhabditina</taxon>
        <taxon>Rhabditomorpha</taxon>
        <taxon>Strongyloidea</taxon>
        <taxon>Heligmosomidae</taxon>
        <taxon>Nippostrongylus</taxon>
    </lineage>
</organism>
<dbReference type="Pfam" id="PF01683">
    <property type="entry name" value="EB"/>
    <property type="match status" value="1"/>
</dbReference>
<keyword evidence="3" id="KW-1185">Reference proteome</keyword>
<evidence type="ECO:0000313" key="4">
    <source>
        <dbReference type="WBParaSite" id="NBR_0000014601-mRNA-1"/>
    </source>
</evidence>
<name>A0A0N4XCH0_NIPBR</name>
<dbReference type="Proteomes" id="UP000271162">
    <property type="component" value="Unassembled WGS sequence"/>
</dbReference>
<reference evidence="4" key="1">
    <citation type="submission" date="2017-02" db="UniProtKB">
        <authorList>
            <consortium name="WormBaseParasite"/>
        </authorList>
    </citation>
    <scope>IDENTIFICATION</scope>
</reference>
<gene>
    <name evidence="2" type="ORF">NBR_LOCUS147</name>
</gene>
<dbReference type="SMART" id="SM00289">
    <property type="entry name" value="WR1"/>
    <property type="match status" value="5"/>
</dbReference>
<dbReference type="STRING" id="27835.A0A0N4XCH0"/>
<dbReference type="OMA" id="PNTHVCC"/>
<evidence type="ECO:0000313" key="3">
    <source>
        <dbReference type="Proteomes" id="UP000271162"/>
    </source>
</evidence>
<feature type="domain" description="EB" evidence="1">
    <location>
        <begin position="378"/>
        <end position="438"/>
    </location>
</feature>
<evidence type="ECO:0000313" key="2">
    <source>
        <dbReference type="EMBL" id="VDL62436.1"/>
    </source>
</evidence>
<dbReference type="EMBL" id="UYSL01000039">
    <property type="protein sequence ID" value="VDL62436.1"/>
    <property type="molecule type" value="Genomic_DNA"/>
</dbReference>
<dbReference type="InterPro" id="IPR006149">
    <property type="entry name" value="EB_dom"/>
</dbReference>
<proteinExistence type="predicted"/>
<sequence length="527" mass="58134">IFRKYFCNHSISFSSSFRCICYSNPFTEAFLGNSEYYCPDGGAVVVGYDGKLLSCDLLRQCSGEHICNPQYGVCCTKIRTCQRPAKTMLNAVTRKPILCQYKLGLMMPCPEGGFCETKTGFCCKSQGVDVTPTPLVLHHSSAKSRPWRGQPCVVREGCEGQAACMCDSRGCQCECPSELGYTIATDGKTCERVRRRLKEKCKTDMECSSAFSECSTGGCRCRKGFQRDGKGGCKPISYHCVNNGQPLDVAGDIVMCSMKASLAKLFFSKKFNRSFHFYPGPGSNYSLSDWTPIEQDDCPDEYYCVPLFDDATRPGSYQGFCCPSPGEMKPVCPVGEPHETSSPPSFGCKDCPLEYYCHRDAIFTEKSICCPKPCISLEDIYHDGQCYPTAFYGDSCHISAQCSPMRNSTDEYSENSPLDCVKGVCACRTGYSHINGECKRMMCTVGFRGEPSVDRNNQLIVCARSGDCSQGQICDPNTHVCCKGNNRCPKGYVETGEFCENDNCDRPGALCFRAKSGKTKLCCAVEK</sequence>
<reference evidence="2 3" key="2">
    <citation type="submission" date="2018-11" db="EMBL/GenBank/DDBJ databases">
        <authorList>
            <consortium name="Pathogen Informatics"/>
        </authorList>
    </citation>
    <scope>NUCLEOTIDE SEQUENCE [LARGE SCALE GENOMIC DNA]</scope>
</reference>
<dbReference type="AlphaFoldDB" id="A0A0N4XCH0"/>
<evidence type="ECO:0000259" key="1">
    <source>
        <dbReference type="Pfam" id="PF01683"/>
    </source>
</evidence>
<dbReference type="WBParaSite" id="NBR_0000014601-mRNA-1">
    <property type="protein sequence ID" value="NBR_0000014601-mRNA-1"/>
    <property type="gene ID" value="NBR_0000014601"/>
</dbReference>
<dbReference type="InterPro" id="IPR006150">
    <property type="entry name" value="Cys_repeat_1"/>
</dbReference>